<comment type="caution">
    <text evidence="2">The sequence shown here is derived from an EMBL/GenBank/DDBJ whole genome shotgun (WGS) entry which is preliminary data.</text>
</comment>
<evidence type="ECO:0000313" key="3">
    <source>
        <dbReference type="Proteomes" id="UP001196413"/>
    </source>
</evidence>
<organism evidence="2 3">
    <name type="scientific">Parelaphostrongylus tenuis</name>
    <name type="common">Meningeal worm</name>
    <dbReference type="NCBI Taxonomy" id="148309"/>
    <lineage>
        <taxon>Eukaryota</taxon>
        <taxon>Metazoa</taxon>
        <taxon>Ecdysozoa</taxon>
        <taxon>Nematoda</taxon>
        <taxon>Chromadorea</taxon>
        <taxon>Rhabditida</taxon>
        <taxon>Rhabditina</taxon>
        <taxon>Rhabditomorpha</taxon>
        <taxon>Strongyloidea</taxon>
        <taxon>Metastrongylidae</taxon>
        <taxon>Parelaphostrongylus</taxon>
    </lineage>
</organism>
<evidence type="ECO:0000256" key="1">
    <source>
        <dbReference type="SAM" id="MobiDB-lite"/>
    </source>
</evidence>
<gene>
    <name evidence="2" type="ORF">KIN20_003109</name>
</gene>
<proteinExistence type="predicted"/>
<dbReference type="EMBL" id="JAHQIW010000409">
    <property type="protein sequence ID" value="KAJ1347928.1"/>
    <property type="molecule type" value="Genomic_DNA"/>
</dbReference>
<sequence>MASPEAAGGIILSPNVLSPHILGGAHTREEASHEVVQIGDHSDDGESDELESATAPSTKRGQARHSEVHQ</sequence>
<keyword evidence="3" id="KW-1185">Reference proteome</keyword>
<evidence type="ECO:0000313" key="2">
    <source>
        <dbReference type="EMBL" id="KAJ1347928.1"/>
    </source>
</evidence>
<protein>
    <submittedName>
        <fullName evidence="2">Uncharacterized protein</fullName>
    </submittedName>
</protein>
<dbReference type="AlphaFoldDB" id="A0AAD5M0U7"/>
<feature type="region of interest" description="Disordered" evidence="1">
    <location>
        <begin position="23"/>
        <end position="70"/>
    </location>
</feature>
<name>A0AAD5M0U7_PARTN</name>
<accession>A0AAD5M0U7</accession>
<reference evidence="2" key="1">
    <citation type="submission" date="2021-06" db="EMBL/GenBank/DDBJ databases">
        <title>Parelaphostrongylus tenuis whole genome reference sequence.</title>
        <authorList>
            <person name="Garwood T.J."/>
            <person name="Larsen P.A."/>
            <person name="Fountain-Jones N.M."/>
            <person name="Garbe J.R."/>
            <person name="Macchietto M.G."/>
            <person name="Kania S.A."/>
            <person name="Gerhold R.W."/>
            <person name="Richards J.E."/>
            <person name="Wolf T.M."/>
        </authorList>
    </citation>
    <scope>NUCLEOTIDE SEQUENCE</scope>
    <source>
        <strain evidence="2">MNPRO001-30</strain>
        <tissue evidence="2">Meninges</tissue>
    </source>
</reference>
<dbReference type="Proteomes" id="UP001196413">
    <property type="component" value="Unassembled WGS sequence"/>
</dbReference>